<comment type="caution">
    <text evidence="14">The sequence shown here is derived from an EMBL/GenBank/DDBJ whole genome shotgun (WGS) entry which is preliminary data.</text>
</comment>
<name>A0A5N5SPX6_9CRUS</name>
<evidence type="ECO:0000256" key="5">
    <source>
        <dbReference type="ARBA" id="ARBA00022679"/>
    </source>
</evidence>
<protein>
    <recommendedName>
        <fullName evidence="12">Fucosyltransferase</fullName>
        <ecNumber evidence="12">2.4.1.-</ecNumber>
    </recommendedName>
</protein>
<evidence type="ECO:0000256" key="3">
    <source>
        <dbReference type="ARBA" id="ARBA00008919"/>
    </source>
</evidence>
<feature type="non-terminal residue" evidence="14">
    <location>
        <position position="147"/>
    </location>
</feature>
<dbReference type="Pfam" id="PF00852">
    <property type="entry name" value="Glyco_transf_10"/>
    <property type="match status" value="1"/>
</dbReference>
<evidence type="ECO:0000313" key="15">
    <source>
        <dbReference type="Proteomes" id="UP000326759"/>
    </source>
</evidence>
<evidence type="ECO:0000256" key="12">
    <source>
        <dbReference type="RuleBase" id="RU003832"/>
    </source>
</evidence>
<dbReference type="Proteomes" id="UP000326759">
    <property type="component" value="Unassembled WGS sequence"/>
</dbReference>
<comment type="subcellular location">
    <subcellularLocation>
        <location evidence="1 12">Golgi apparatus</location>
        <location evidence="1 12">Golgi stack membrane</location>
        <topology evidence="1 12">Single-pass type II membrane protein</topology>
    </subcellularLocation>
</comment>
<evidence type="ECO:0000256" key="2">
    <source>
        <dbReference type="ARBA" id="ARBA00004922"/>
    </source>
</evidence>
<evidence type="ECO:0000256" key="11">
    <source>
        <dbReference type="ARBA" id="ARBA00023180"/>
    </source>
</evidence>
<dbReference type="UniPathway" id="UPA00378"/>
<dbReference type="InterPro" id="IPR055270">
    <property type="entry name" value="Glyco_tran_10_C"/>
</dbReference>
<keyword evidence="15" id="KW-1185">Reference proteome</keyword>
<dbReference type="AlphaFoldDB" id="A0A5N5SPX6"/>
<feature type="domain" description="Fucosyltransferase C-terminal" evidence="13">
    <location>
        <begin position="11"/>
        <end position="147"/>
    </location>
</feature>
<dbReference type="OrthoDB" id="427096at2759"/>
<dbReference type="Gene3D" id="3.40.50.11660">
    <property type="entry name" value="Glycosyl transferase family 10, C-terminal domain"/>
    <property type="match status" value="1"/>
</dbReference>
<evidence type="ECO:0000259" key="13">
    <source>
        <dbReference type="Pfam" id="PF00852"/>
    </source>
</evidence>
<comment type="similarity">
    <text evidence="3 12">Belongs to the glycosyltransferase 10 family.</text>
</comment>
<dbReference type="PANTHER" id="PTHR48438">
    <property type="entry name" value="ALPHA-(1,3)-FUCOSYLTRANSFERASE C-RELATED"/>
    <property type="match status" value="1"/>
</dbReference>
<accession>A0A5N5SPX6</accession>
<evidence type="ECO:0000256" key="7">
    <source>
        <dbReference type="ARBA" id="ARBA00022968"/>
    </source>
</evidence>
<gene>
    <name evidence="14" type="primary">FucTC_7</name>
    <name evidence="14" type="ORF">Anas_11612</name>
</gene>
<evidence type="ECO:0000313" key="14">
    <source>
        <dbReference type="EMBL" id="KAB7495932.1"/>
    </source>
</evidence>
<dbReference type="EMBL" id="SEYY01021948">
    <property type="protein sequence ID" value="KAB7495932.1"/>
    <property type="molecule type" value="Genomic_DNA"/>
</dbReference>
<proteinExistence type="inferred from homology"/>
<keyword evidence="6 12" id="KW-0812">Transmembrane</keyword>
<evidence type="ECO:0000256" key="8">
    <source>
        <dbReference type="ARBA" id="ARBA00022989"/>
    </source>
</evidence>
<dbReference type="FunFam" id="3.40.50.11660:FF:000002">
    <property type="entry name" value="Alpha-(1,3)-fucosyltransferase"/>
    <property type="match status" value="1"/>
</dbReference>
<organism evidence="14 15">
    <name type="scientific">Armadillidium nasatum</name>
    <dbReference type="NCBI Taxonomy" id="96803"/>
    <lineage>
        <taxon>Eukaryota</taxon>
        <taxon>Metazoa</taxon>
        <taxon>Ecdysozoa</taxon>
        <taxon>Arthropoda</taxon>
        <taxon>Crustacea</taxon>
        <taxon>Multicrustacea</taxon>
        <taxon>Malacostraca</taxon>
        <taxon>Eumalacostraca</taxon>
        <taxon>Peracarida</taxon>
        <taxon>Isopoda</taxon>
        <taxon>Oniscidea</taxon>
        <taxon>Crinocheta</taxon>
        <taxon>Armadillidiidae</taxon>
        <taxon>Armadillidium</taxon>
    </lineage>
</organism>
<sequence length="147" mass="16985">MLLMKSYAIKVMAVWMVSHCPVQSKRELFVKELRHYITIDTYGKCGSKKCGDRRTITRTNDFEDDPCLQLIKNYTFYMALENSLCEDYVTEKLYRSLRLGIVPIVLGAVNYSEFAPPNSYIDAKEFTTFSDLANHIKKVASEAKLYN</sequence>
<keyword evidence="8" id="KW-1133">Transmembrane helix</keyword>
<keyword evidence="9 12" id="KW-0333">Golgi apparatus</keyword>
<comment type="pathway">
    <text evidence="2">Protein modification; protein glycosylation.</text>
</comment>
<keyword evidence="10" id="KW-0472">Membrane</keyword>
<evidence type="ECO:0000256" key="10">
    <source>
        <dbReference type="ARBA" id="ARBA00023136"/>
    </source>
</evidence>
<keyword evidence="11" id="KW-0325">Glycoprotein</keyword>
<evidence type="ECO:0000256" key="6">
    <source>
        <dbReference type="ARBA" id="ARBA00022692"/>
    </source>
</evidence>
<evidence type="ECO:0000256" key="4">
    <source>
        <dbReference type="ARBA" id="ARBA00022676"/>
    </source>
</evidence>
<dbReference type="EC" id="2.4.1.-" evidence="12"/>
<dbReference type="GO" id="GO:0032580">
    <property type="term" value="C:Golgi cisterna membrane"/>
    <property type="evidence" value="ECO:0007669"/>
    <property type="project" value="UniProtKB-SubCell"/>
</dbReference>
<evidence type="ECO:0000256" key="1">
    <source>
        <dbReference type="ARBA" id="ARBA00004447"/>
    </source>
</evidence>
<reference evidence="14 15" key="1">
    <citation type="journal article" date="2019" name="PLoS Biol.">
        <title>Sex chromosomes control vertical transmission of feminizing Wolbachia symbionts in an isopod.</title>
        <authorList>
            <person name="Becking T."/>
            <person name="Chebbi M.A."/>
            <person name="Giraud I."/>
            <person name="Moumen B."/>
            <person name="Laverre T."/>
            <person name="Caubet Y."/>
            <person name="Peccoud J."/>
            <person name="Gilbert C."/>
            <person name="Cordaux R."/>
        </authorList>
    </citation>
    <scope>NUCLEOTIDE SEQUENCE [LARGE SCALE GENOMIC DNA]</scope>
    <source>
        <strain evidence="14">ANa2</strain>
        <tissue evidence="14">Whole body excluding digestive tract and cuticle</tissue>
    </source>
</reference>
<keyword evidence="5 12" id="KW-0808">Transferase</keyword>
<dbReference type="InterPro" id="IPR001503">
    <property type="entry name" value="Glyco_trans_10"/>
</dbReference>
<dbReference type="GO" id="GO:0008417">
    <property type="term" value="F:fucosyltransferase activity"/>
    <property type="evidence" value="ECO:0007669"/>
    <property type="project" value="InterPro"/>
</dbReference>
<dbReference type="InterPro" id="IPR038577">
    <property type="entry name" value="GT10-like_C_sf"/>
</dbReference>
<evidence type="ECO:0000256" key="9">
    <source>
        <dbReference type="ARBA" id="ARBA00023034"/>
    </source>
</evidence>
<keyword evidence="7" id="KW-0735">Signal-anchor</keyword>
<dbReference type="PANTHER" id="PTHR48438:SF1">
    <property type="entry name" value="ALPHA-(1,3)-FUCOSYLTRANSFERASE C-RELATED"/>
    <property type="match status" value="1"/>
</dbReference>
<keyword evidence="4 12" id="KW-0328">Glycosyltransferase</keyword>
<dbReference type="SUPFAM" id="SSF53756">
    <property type="entry name" value="UDP-Glycosyltransferase/glycogen phosphorylase"/>
    <property type="match status" value="1"/>
</dbReference>